<keyword evidence="5" id="KW-0812">Transmembrane</keyword>
<evidence type="ECO:0000256" key="4">
    <source>
        <dbReference type="SAM" id="MobiDB-lite"/>
    </source>
</evidence>
<dbReference type="EMBL" id="JACEEZ010002922">
    <property type="protein sequence ID" value="KAG0727848.1"/>
    <property type="molecule type" value="Genomic_DNA"/>
</dbReference>
<sequence>MTHMMEQWRRVAVVMCVSMLWFRGAATQNVSGRCCSAGKGGDGSCHEIPQGDFLPPMADISWVTQDLDCPPTHSIVYYDLNSTLLNTDNHFIIMEDELVMVYRPRHLFDKETLEYCIEARGEQQYRGGVCQPDPGKMCDNAVCVPKCCGEGEILQDFICTRGTGNLSLEFYTYYGRRASAPSDVVIVGDMVPDCKDGFPGFKEDISHLHVLVNGKLMQREDQIIHEINRYCIEDMYVGDVYTKLFLVCSEAESENGAISVKHHLQRLGYVISVVFLIITIICHICIPCLHDTQGLCLIAHMVSMGMTDIFLFILSLNHYDISWELCNFIAFALHYSFLALFFWLNIMCFDIWRVIRFWQRFSLFILMVLCWTTDILSWKIPPRELWILSDFVNSLQGLLVFIIFLSNRKRRELVRNLSKQIPSRISRRTRTTHNRAGGGAAAQNVQETMRAREGAAAPSRSSSSTEAETPQEQQSQTSIGNSKTNSTVVE</sequence>
<dbReference type="PANTHER" id="PTHR46953:SF1">
    <property type="entry name" value="G-PROTEIN COUPLED RECEPTOR MTH-LIKE 1-RELATED"/>
    <property type="match status" value="1"/>
</dbReference>
<dbReference type="Proteomes" id="UP000770661">
    <property type="component" value="Unassembled WGS sequence"/>
</dbReference>
<dbReference type="PANTHER" id="PTHR46953">
    <property type="entry name" value="G-PROTEIN COUPLED RECEPTOR MTH-LIKE 1-RELATED"/>
    <property type="match status" value="1"/>
</dbReference>
<comment type="caution">
    <text evidence="7">The sequence shown here is derived from an EMBL/GenBank/DDBJ whole genome shotgun (WGS) entry which is preliminary data.</text>
</comment>
<dbReference type="Gene3D" id="2.170.180.11">
    <property type="entry name" value="Methuselah ectodomain, domain 2"/>
    <property type="match status" value="1"/>
</dbReference>
<keyword evidence="2 6" id="KW-0732">Signal</keyword>
<reference evidence="7" key="1">
    <citation type="submission" date="2020-07" db="EMBL/GenBank/DDBJ databases">
        <title>The High-quality genome of the commercially important snow crab, Chionoecetes opilio.</title>
        <authorList>
            <person name="Jeong J.-H."/>
            <person name="Ryu S."/>
        </authorList>
    </citation>
    <scope>NUCLEOTIDE SEQUENCE</scope>
    <source>
        <strain evidence="7">MADBK_172401_WGS</strain>
        <tissue evidence="7">Digestive gland</tissue>
    </source>
</reference>
<keyword evidence="5" id="KW-1133">Transmembrane helix</keyword>
<feature type="transmembrane region" description="Helical" evidence="5">
    <location>
        <begin position="361"/>
        <end position="380"/>
    </location>
</feature>
<evidence type="ECO:0000256" key="3">
    <source>
        <dbReference type="ARBA" id="ARBA00023040"/>
    </source>
</evidence>
<dbReference type="InterPro" id="IPR052808">
    <property type="entry name" value="GPCR_Mth-like"/>
</dbReference>
<feature type="signal peptide" evidence="6">
    <location>
        <begin position="1"/>
        <end position="27"/>
    </location>
</feature>
<dbReference type="AlphaFoldDB" id="A0A8J5CPE9"/>
<feature type="transmembrane region" description="Helical" evidence="5">
    <location>
        <begin position="328"/>
        <end position="349"/>
    </location>
</feature>
<feature type="transmembrane region" description="Helical" evidence="5">
    <location>
        <begin position="267"/>
        <end position="289"/>
    </location>
</feature>
<organism evidence="7 8">
    <name type="scientific">Chionoecetes opilio</name>
    <name type="common">Atlantic snow crab</name>
    <name type="synonym">Cancer opilio</name>
    <dbReference type="NCBI Taxonomy" id="41210"/>
    <lineage>
        <taxon>Eukaryota</taxon>
        <taxon>Metazoa</taxon>
        <taxon>Ecdysozoa</taxon>
        <taxon>Arthropoda</taxon>
        <taxon>Crustacea</taxon>
        <taxon>Multicrustacea</taxon>
        <taxon>Malacostraca</taxon>
        <taxon>Eumalacostraca</taxon>
        <taxon>Eucarida</taxon>
        <taxon>Decapoda</taxon>
        <taxon>Pleocyemata</taxon>
        <taxon>Brachyura</taxon>
        <taxon>Eubrachyura</taxon>
        <taxon>Majoidea</taxon>
        <taxon>Majidae</taxon>
        <taxon>Chionoecetes</taxon>
    </lineage>
</organism>
<feature type="transmembrane region" description="Helical" evidence="5">
    <location>
        <begin position="386"/>
        <end position="405"/>
    </location>
</feature>
<accession>A0A8J5CPE9</accession>
<dbReference type="OrthoDB" id="6134459at2759"/>
<protein>
    <submittedName>
        <fullName evidence="7">G-protein coupled receptor Mth2</fullName>
    </submittedName>
</protein>
<feature type="compositionally biased region" description="Polar residues" evidence="4">
    <location>
        <begin position="459"/>
        <end position="490"/>
    </location>
</feature>
<feature type="chain" id="PRO_5035313515" evidence="6">
    <location>
        <begin position="28"/>
        <end position="490"/>
    </location>
</feature>
<evidence type="ECO:0000313" key="7">
    <source>
        <dbReference type="EMBL" id="KAG0727848.1"/>
    </source>
</evidence>
<feature type="transmembrane region" description="Helical" evidence="5">
    <location>
        <begin position="296"/>
        <end position="316"/>
    </location>
</feature>
<dbReference type="GO" id="GO:0004930">
    <property type="term" value="F:G protein-coupled receptor activity"/>
    <property type="evidence" value="ECO:0007669"/>
    <property type="project" value="UniProtKB-KW"/>
</dbReference>
<keyword evidence="5" id="KW-0472">Membrane</keyword>
<evidence type="ECO:0000256" key="5">
    <source>
        <dbReference type="SAM" id="Phobius"/>
    </source>
</evidence>
<dbReference type="InterPro" id="IPR036272">
    <property type="entry name" value="Methuselah_N_sf"/>
</dbReference>
<evidence type="ECO:0000313" key="8">
    <source>
        <dbReference type="Proteomes" id="UP000770661"/>
    </source>
</evidence>
<dbReference type="Gene3D" id="1.20.1070.10">
    <property type="entry name" value="Rhodopsin 7-helix transmembrane proteins"/>
    <property type="match status" value="2"/>
</dbReference>
<dbReference type="InterPro" id="IPR023311">
    <property type="entry name" value="Methusela_ecto_dom_2"/>
</dbReference>
<evidence type="ECO:0000256" key="6">
    <source>
        <dbReference type="SAM" id="SignalP"/>
    </source>
</evidence>
<proteinExistence type="inferred from homology"/>
<evidence type="ECO:0000256" key="2">
    <source>
        <dbReference type="ARBA" id="ARBA00022729"/>
    </source>
</evidence>
<dbReference type="SUPFAM" id="SSF63877">
    <property type="entry name" value="Methuselah ectodomain"/>
    <property type="match status" value="1"/>
</dbReference>
<feature type="region of interest" description="Disordered" evidence="4">
    <location>
        <begin position="426"/>
        <end position="490"/>
    </location>
</feature>
<evidence type="ECO:0000256" key="1">
    <source>
        <dbReference type="ARBA" id="ARBA00008979"/>
    </source>
</evidence>
<comment type="similarity">
    <text evidence="1">Belongs to the G-protein coupled receptor 2 family. Mth subfamily.</text>
</comment>
<name>A0A8J5CPE9_CHIOP</name>
<keyword evidence="7" id="KW-0675">Receptor</keyword>
<keyword evidence="3" id="KW-0807">Transducer</keyword>
<gene>
    <name evidence="7" type="primary">mth2_0</name>
    <name evidence="7" type="ORF">GWK47_033762</name>
</gene>
<keyword evidence="8" id="KW-1185">Reference proteome</keyword>
<keyword evidence="3" id="KW-0297">G-protein coupled receptor</keyword>